<dbReference type="Pfam" id="PF00121">
    <property type="entry name" value="TIM"/>
    <property type="match status" value="1"/>
</dbReference>
<evidence type="ECO:0000256" key="5">
    <source>
        <dbReference type="ARBA" id="ARBA00023152"/>
    </source>
</evidence>
<dbReference type="FunFam" id="3.20.20.70:FF:000016">
    <property type="entry name" value="Triosephosphate isomerase"/>
    <property type="match status" value="1"/>
</dbReference>
<dbReference type="PANTHER" id="PTHR21139">
    <property type="entry name" value="TRIOSEPHOSPHATE ISOMERASE"/>
    <property type="match status" value="1"/>
</dbReference>
<dbReference type="InterPro" id="IPR020861">
    <property type="entry name" value="Triosephosphate_isomerase_AS"/>
</dbReference>
<dbReference type="GO" id="GO:0006096">
    <property type="term" value="P:glycolytic process"/>
    <property type="evidence" value="ECO:0007669"/>
    <property type="project" value="UniProtKB-KW"/>
</dbReference>
<dbReference type="InterPro" id="IPR000652">
    <property type="entry name" value="Triosephosphate_isomerase"/>
</dbReference>
<dbReference type="EC" id="5.3.1.1" evidence="2"/>
<dbReference type="EMBL" id="CAFAAI010000260">
    <property type="protein sequence ID" value="CAB4808243.1"/>
    <property type="molecule type" value="Genomic_DNA"/>
</dbReference>
<dbReference type="InterPro" id="IPR013785">
    <property type="entry name" value="Aldolase_TIM"/>
</dbReference>
<keyword evidence="5" id="KW-0324">Glycolysis</keyword>
<evidence type="ECO:0000256" key="1">
    <source>
        <dbReference type="ARBA" id="ARBA00004680"/>
    </source>
</evidence>
<evidence type="ECO:0000256" key="2">
    <source>
        <dbReference type="ARBA" id="ARBA00011940"/>
    </source>
</evidence>
<dbReference type="InterPro" id="IPR022896">
    <property type="entry name" value="TrioseP_Isoase_bac/euk"/>
</dbReference>
<evidence type="ECO:0000256" key="3">
    <source>
        <dbReference type="ARBA" id="ARBA00022432"/>
    </source>
</evidence>
<dbReference type="GO" id="GO:0006094">
    <property type="term" value="P:gluconeogenesis"/>
    <property type="evidence" value="ECO:0007669"/>
    <property type="project" value="UniProtKB-KW"/>
</dbReference>
<dbReference type="CDD" id="cd00311">
    <property type="entry name" value="TIM"/>
    <property type="match status" value="1"/>
</dbReference>
<dbReference type="GO" id="GO:0005829">
    <property type="term" value="C:cytosol"/>
    <property type="evidence" value="ECO:0007669"/>
    <property type="project" value="TreeGrafter"/>
</dbReference>
<comment type="pathway">
    <text evidence="1">Carbohydrate degradation; glycolysis; D-glyceraldehyde 3-phosphate from glycerone phosphate: step 1/1.</text>
</comment>
<name>A0A6J6YIY1_9ZZZZ</name>
<dbReference type="GO" id="GO:0004807">
    <property type="term" value="F:triose-phosphate isomerase activity"/>
    <property type="evidence" value="ECO:0007669"/>
    <property type="project" value="UniProtKB-EC"/>
</dbReference>
<dbReference type="InterPro" id="IPR035990">
    <property type="entry name" value="TIM_sf"/>
</dbReference>
<dbReference type="PANTHER" id="PTHR21139:SF42">
    <property type="entry name" value="TRIOSEPHOSPHATE ISOMERASE"/>
    <property type="match status" value="1"/>
</dbReference>
<dbReference type="GO" id="GO:0019563">
    <property type="term" value="P:glycerol catabolic process"/>
    <property type="evidence" value="ECO:0007669"/>
    <property type="project" value="TreeGrafter"/>
</dbReference>
<evidence type="ECO:0000313" key="7">
    <source>
        <dbReference type="EMBL" id="CAB4808243.1"/>
    </source>
</evidence>
<keyword evidence="3" id="KW-0312">Gluconeogenesis</keyword>
<protein>
    <recommendedName>
        <fullName evidence="2">triose-phosphate isomerase</fullName>
        <ecNumber evidence="2">5.3.1.1</ecNumber>
    </recommendedName>
</protein>
<dbReference type="SUPFAM" id="SSF51351">
    <property type="entry name" value="Triosephosphate isomerase (TIM)"/>
    <property type="match status" value="1"/>
</dbReference>
<dbReference type="NCBIfam" id="TIGR00419">
    <property type="entry name" value="tim"/>
    <property type="match status" value="1"/>
</dbReference>
<dbReference type="AlphaFoldDB" id="A0A6J6YIY1"/>
<keyword evidence="4" id="KW-0963">Cytoplasm</keyword>
<proteinExistence type="inferred from homology"/>
<dbReference type="HAMAP" id="MF_00147_B">
    <property type="entry name" value="TIM_B"/>
    <property type="match status" value="1"/>
</dbReference>
<sequence>MNNNHFKAIQYMQTLVANVPKAGAAAVDVVIHPPFTDIRSVQTLIQADDMPFFLGAQNCHWEANGAFTGEVSPAFLEKLGVGYVICGHSERRELFGETDEMVAKKVEAIQRHNMVPIMCVGETLAQREAGETESTVLAQVRAGLKGRPNDKVAVMVIAYEPIWAIGTGRTATADDAQVVCAAIRGCVAEIAGADAAAAVRIQYGGSVKAANIAELMAQPDVDGALVGGASLDPAEFARIVQFRNL</sequence>
<dbReference type="GO" id="GO:0046166">
    <property type="term" value="P:glyceraldehyde-3-phosphate biosynthetic process"/>
    <property type="evidence" value="ECO:0007669"/>
    <property type="project" value="TreeGrafter"/>
</dbReference>
<keyword evidence="6" id="KW-0413">Isomerase</keyword>
<reference evidence="7" key="1">
    <citation type="submission" date="2020-05" db="EMBL/GenBank/DDBJ databases">
        <authorList>
            <person name="Chiriac C."/>
            <person name="Salcher M."/>
            <person name="Ghai R."/>
            <person name="Kavagutti S V."/>
        </authorList>
    </citation>
    <scope>NUCLEOTIDE SEQUENCE</scope>
</reference>
<dbReference type="PROSITE" id="PS00171">
    <property type="entry name" value="TIM_1"/>
    <property type="match status" value="1"/>
</dbReference>
<accession>A0A6J6YIY1</accession>
<dbReference type="Gene3D" id="3.20.20.70">
    <property type="entry name" value="Aldolase class I"/>
    <property type="match status" value="1"/>
</dbReference>
<evidence type="ECO:0000256" key="4">
    <source>
        <dbReference type="ARBA" id="ARBA00022490"/>
    </source>
</evidence>
<gene>
    <name evidence="7" type="ORF">UFOPK2992_01402</name>
</gene>
<dbReference type="PROSITE" id="PS51440">
    <property type="entry name" value="TIM_2"/>
    <property type="match status" value="1"/>
</dbReference>
<evidence type="ECO:0000256" key="6">
    <source>
        <dbReference type="ARBA" id="ARBA00023235"/>
    </source>
</evidence>
<organism evidence="7">
    <name type="scientific">freshwater metagenome</name>
    <dbReference type="NCBI Taxonomy" id="449393"/>
    <lineage>
        <taxon>unclassified sequences</taxon>
        <taxon>metagenomes</taxon>
        <taxon>ecological metagenomes</taxon>
    </lineage>
</organism>